<dbReference type="InterPro" id="IPR036291">
    <property type="entry name" value="NAD(P)-bd_dom_sf"/>
</dbReference>
<dbReference type="Pfam" id="PF01408">
    <property type="entry name" value="GFO_IDH_MocA"/>
    <property type="match status" value="1"/>
</dbReference>
<evidence type="ECO:0000259" key="1">
    <source>
        <dbReference type="Pfam" id="PF01408"/>
    </source>
</evidence>
<keyword evidence="3" id="KW-1185">Reference proteome</keyword>
<dbReference type="InterPro" id="IPR000683">
    <property type="entry name" value="Gfo/Idh/MocA-like_OxRdtase_N"/>
</dbReference>
<dbReference type="EMBL" id="CP139781">
    <property type="protein sequence ID" value="WRQ85519.1"/>
    <property type="molecule type" value="Genomic_DNA"/>
</dbReference>
<feature type="domain" description="Gfo/Idh/MocA-like oxidoreductase N-terminal" evidence="1">
    <location>
        <begin position="63"/>
        <end position="145"/>
    </location>
</feature>
<organism evidence="2 3">
    <name type="scientific">Actomonas aquatica</name>
    <dbReference type="NCBI Taxonomy" id="2866162"/>
    <lineage>
        <taxon>Bacteria</taxon>
        <taxon>Pseudomonadati</taxon>
        <taxon>Verrucomicrobiota</taxon>
        <taxon>Opitutia</taxon>
        <taxon>Opitutales</taxon>
        <taxon>Opitutaceae</taxon>
        <taxon>Actomonas</taxon>
    </lineage>
</organism>
<reference evidence="2 3" key="1">
    <citation type="submission" date="2021-08" db="EMBL/GenBank/DDBJ databases">
        <authorList>
            <person name="Zhang D."/>
            <person name="Zhang A."/>
            <person name="Wang L."/>
        </authorList>
    </citation>
    <scope>NUCLEOTIDE SEQUENCE [LARGE SCALE GENOMIC DNA]</scope>
    <source>
        <strain evidence="2 3">WL0086</strain>
    </source>
</reference>
<name>A0ABZ1C221_9BACT</name>
<dbReference type="Gene3D" id="3.40.50.720">
    <property type="entry name" value="NAD(P)-binding Rossmann-like Domain"/>
    <property type="match status" value="1"/>
</dbReference>
<dbReference type="SUPFAM" id="SSF51735">
    <property type="entry name" value="NAD(P)-binding Rossmann-fold domains"/>
    <property type="match status" value="1"/>
</dbReference>
<proteinExistence type="predicted"/>
<protein>
    <submittedName>
        <fullName evidence="2">Gfo/Idh/MocA family oxidoreductase</fullName>
    </submittedName>
</protein>
<sequence>MPDDAANPPPLRLAMIGMVPGNGHPYSWSAIINGYDRDLMAACPYPVIGQYLNAQPAGSVGLPHAAVTHIWTDDPADARLVAPAALIPHILACPEDAIGQVDAVFIATDDGYTHVARARPFIEAGLPVFIDKPLALTVEDLRTFIAWRSNGARLLSSSGLRFAPEFDALLADPSPLGELRWLSGLTCKAWETYGIHALEPLFRFTGPGYSSILLESQPGLEVAHLQHHSGVQVTIPVIADGGAAFGTFQLTGTAGPQRIQLKDTYTAFHRQIVSFLDYVRTGTEPCPFAHTIELMALLIGGIRSREEGSRRVDIPELLSLLNHRS</sequence>
<dbReference type="Gene3D" id="3.30.360.10">
    <property type="entry name" value="Dihydrodipicolinate Reductase, domain 2"/>
    <property type="match status" value="1"/>
</dbReference>
<accession>A0ABZ1C221</accession>
<gene>
    <name evidence="2" type="ORF">K1X11_011970</name>
</gene>
<reference evidence="2 3" key="2">
    <citation type="submission" date="2023-12" db="EMBL/GenBank/DDBJ databases">
        <title>Description of an unclassified Opitutus bacterium of Verrucomicrobiota.</title>
        <authorList>
            <person name="Zhang D.-F."/>
        </authorList>
    </citation>
    <scope>NUCLEOTIDE SEQUENCE [LARGE SCALE GENOMIC DNA]</scope>
    <source>
        <strain evidence="2 3">WL0086</strain>
    </source>
</reference>
<dbReference type="RefSeq" id="WP_221031949.1">
    <property type="nucleotide sequence ID" value="NZ_CP139781.1"/>
</dbReference>
<dbReference type="Proteomes" id="UP000738431">
    <property type="component" value="Chromosome"/>
</dbReference>
<evidence type="ECO:0000313" key="3">
    <source>
        <dbReference type="Proteomes" id="UP000738431"/>
    </source>
</evidence>
<evidence type="ECO:0000313" key="2">
    <source>
        <dbReference type="EMBL" id="WRQ85519.1"/>
    </source>
</evidence>